<organism evidence="3 4">
    <name type="scientific">Tothia fuscella</name>
    <dbReference type="NCBI Taxonomy" id="1048955"/>
    <lineage>
        <taxon>Eukaryota</taxon>
        <taxon>Fungi</taxon>
        <taxon>Dikarya</taxon>
        <taxon>Ascomycota</taxon>
        <taxon>Pezizomycotina</taxon>
        <taxon>Dothideomycetes</taxon>
        <taxon>Pleosporomycetidae</taxon>
        <taxon>Venturiales</taxon>
        <taxon>Cylindrosympodiaceae</taxon>
        <taxon>Tothia</taxon>
    </lineage>
</organism>
<evidence type="ECO:0000256" key="1">
    <source>
        <dbReference type="SAM" id="Phobius"/>
    </source>
</evidence>
<keyword evidence="1" id="KW-0812">Transmembrane</keyword>
<evidence type="ECO:0000313" key="4">
    <source>
        <dbReference type="Proteomes" id="UP000800235"/>
    </source>
</evidence>
<keyword evidence="4" id="KW-1185">Reference proteome</keyword>
<dbReference type="AlphaFoldDB" id="A0A9P4U1W9"/>
<keyword evidence="2" id="KW-0732">Signal</keyword>
<protein>
    <submittedName>
        <fullName evidence="3">Uncharacterized protein</fullName>
    </submittedName>
</protein>
<name>A0A9P4U1W9_9PEZI</name>
<proteinExistence type="predicted"/>
<feature type="chain" id="PRO_5040155473" evidence="2">
    <location>
        <begin position="19"/>
        <end position="123"/>
    </location>
</feature>
<feature type="transmembrane region" description="Helical" evidence="1">
    <location>
        <begin position="91"/>
        <end position="111"/>
    </location>
</feature>
<reference evidence="3" key="1">
    <citation type="journal article" date="2020" name="Stud. Mycol.">
        <title>101 Dothideomycetes genomes: a test case for predicting lifestyles and emergence of pathogens.</title>
        <authorList>
            <person name="Haridas S."/>
            <person name="Albert R."/>
            <person name="Binder M."/>
            <person name="Bloem J."/>
            <person name="Labutti K."/>
            <person name="Salamov A."/>
            <person name="Andreopoulos B."/>
            <person name="Baker S."/>
            <person name="Barry K."/>
            <person name="Bills G."/>
            <person name="Bluhm B."/>
            <person name="Cannon C."/>
            <person name="Castanera R."/>
            <person name="Culley D."/>
            <person name="Daum C."/>
            <person name="Ezra D."/>
            <person name="Gonzalez J."/>
            <person name="Henrissat B."/>
            <person name="Kuo A."/>
            <person name="Liang C."/>
            <person name="Lipzen A."/>
            <person name="Lutzoni F."/>
            <person name="Magnuson J."/>
            <person name="Mondo S."/>
            <person name="Nolan M."/>
            <person name="Ohm R."/>
            <person name="Pangilinan J."/>
            <person name="Park H.-J."/>
            <person name="Ramirez L."/>
            <person name="Alfaro M."/>
            <person name="Sun H."/>
            <person name="Tritt A."/>
            <person name="Yoshinaga Y."/>
            <person name="Zwiers L.-H."/>
            <person name="Turgeon B."/>
            <person name="Goodwin S."/>
            <person name="Spatafora J."/>
            <person name="Crous P."/>
            <person name="Grigoriev I."/>
        </authorList>
    </citation>
    <scope>NUCLEOTIDE SEQUENCE</scope>
    <source>
        <strain evidence="3">CBS 130266</strain>
    </source>
</reference>
<evidence type="ECO:0000256" key="2">
    <source>
        <dbReference type="SAM" id="SignalP"/>
    </source>
</evidence>
<keyword evidence="1" id="KW-0472">Membrane</keyword>
<sequence>MQFSIFAGIALLTCAATASPSHWNYATNHTGVAVPTSVVHAAGTGFANPTGVALPTNFVHPSSTGAAVPTSSAIYPPIPAFEGAAGNRRSVFGLVVAGVAVALVSVLQAPLTQDESLIFVQMI</sequence>
<feature type="signal peptide" evidence="2">
    <location>
        <begin position="1"/>
        <end position="18"/>
    </location>
</feature>
<keyword evidence="1" id="KW-1133">Transmembrane helix</keyword>
<evidence type="ECO:0000313" key="3">
    <source>
        <dbReference type="EMBL" id="KAF2435124.1"/>
    </source>
</evidence>
<accession>A0A9P4U1W9</accession>
<comment type="caution">
    <text evidence="3">The sequence shown here is derived from an EMBL/GenBank/DDBJ whole genome shotgun (WGS) entry which is preliminary data.</text>
</comment>
<dbReference type="Proteomes" id="UP000800235">
    <property type="component" value="Unassembled WGS sequence"/>
</dbReference>
<dbReference type="EMBL" id="MU007014">
    <property type="protein sequence ID" value="KAF2435124.1"/>
    <property type="molecule type" value="Genomic_DNA"/>
</dbReference>
<gene>
    <name evidence="3" type="ORF">EJ08DRAFT_693015</name>
</gene>